<dbReference type="Gene3D" id="3.30.70.3040">
    <property type="match status" value="1"/>
</dbReference>
<feature type="transmembrane region" description="Helical" evidence="11">
    <location>
        <begin position="21"/>
        <end position="47"/>
    </location>
</feature>
<evidence type="ECO:0000256" key="7">
    <source>
        <dbReference type="ARBA" id="ARBA00022989"/>
    </source>
</evidence>
<gene>
    <name evidence="14" type="primary">ftsX</name>
    <name evidence="14" type="ORF">L2716_13455</name>
</gene>
<dbReference type="Pfam" id="PF02687">
    <property type="entry name" value="FtsX"/>
    <property type="match status" value="1"/>
</dbReference>
<comment type="function">
    <text evidence="10">Part of the ABC transporter FtsEX involved in asymmetric cellular division facilitating the initiation of sporulation.</text>
</comment>
<dbReference type="Proteomes" id="UP001649381">
    <property type="component" value="Unassembled WGS sequence"/>
</dbReference>
<comment type="subcellular location">
    <subcellularLocation>
        <location evidence="1">Cell membrane</location>
        <topology evidence="1">Multi-pass membrane protein</topology>
    </subcellularLocation>
</comment>
<evidence type="ECO:0000256" key="6">
    <source>
        <dbReference type="ARBA" id="ARBA00022692"/>
    </source>
</evidence>
<dbReference type="InterPro" id="IPR040690">
    <property type="entry name" value="FtsX_ECD"/>
</dbReference>
<feature type="transmembrane region" description="Helical" evidence="11">
    <location>
        <begin position="268"/>
        <end position="289"/>
    </location>
</feature>
<protein>
    <recommendedName>
        <fullName evidence="3 10">Cell division protein FtsX</fullName>
    </recommendedName>
</protein>
<evidence type="ECO:0000256" key="1">
    <source>
        <dbReference type="ARBA" id="ARBA00004651"/>
    </source>
</evidence>
<dbReference type="PANTHER" id="PTHR47755:SF1">
    <property type="entry name" value="CELL DIVISION PROTEIN FTSX"/>
    <property type="match status" value="1"/>
</dbReference>
<dbReference type="InterPro" id="IPR058204">
    <property type="entry name" value="FtsX_firmicutes-type"/>
</dbReference>
<name>A0ABS9H159_9BACL</name>
<keyword evidence="5 10" id="KW-0132">Cell division</keyword>
<dbReference type="InterPro" id="IPR003838">
    <property type="entry name" value="ABC3_permease_C"/>
</dbReference>
<comment type="similarity">
    <text evidence="2 10">Belongs to the ABC-4 integral membrane protein family. FtsX subfamily.</text>
</comment>
<accession>A0ABS9H159</accession>
<dbReference type="NCBIfam" id="NF038347">
    <property type="entry name" value="FtsX_Gpos"/>
    <property type="match status" value="1"/>
</dbReference>
<reference evidence="14 15" key="1">
    <citation type="submission" date="2022-01" db="EMBL/GenBank/DDBJ databases">
        <title>Alkalihalobacillus sp. EGI L200015, a novel bacterium isolated from a salt lake sediment.</title>
        <authorList>
            <person name="Gao L."/>
            <person name="Fang B.-Z."/>
            <person name="Li W.-J."/>
        </authorList>
    </citation>
    <scope>NUCLEOTIDE SEQUENCE [LARGE SCALE GENOMIC DNA]</scope>
    <source>
        <strain evidence="14 15">KCTC 12718</strain>
    </source>
</reference>
<feature type="domain" description="FtsX extracellular" evidence="13">
    <location>
        <begin position="60"/>
        <end position="153"/>
    </location>
</feature>
<evidence type="ECO:0000259" key="13">
    <source>
        <dbReference type="Pfam" id="PF18075"/>
    </source>
</evidence>
<evidence type="ECO:0000256" key="5">
    <source>
        <dbReference type="ARBA" id="ARBA00022618"/>
    </source>
</evidence>
<evidence type="ECO:0000256" key="9">
    <source>
        <dbReference type="ARBA" id="ARBA00023306"/>
    </source>
</evidence>
<feature type="transmembrane region" description="Helical" evidence="11">
    <location>
        <begin position="173"/>
        <end position="193"/>
    </location>
</feature>
<keyword evidence="7 11" id="KW-1133">Transmembrane helix</keyword>
<evidence type="ECO:0000256" key="3">
    <source>
        <dbReference type="ARBA" id="ARBA00021907"/>
    </source>
</evidence>
<dbReference type="PANTHER" id="PTHR47755">
    <property type="entry name" value="CELL DIVISION PROTEIN FTSX"/>
    <property type="match status" value="1"/>
</dbReference>
<organism evidence="14 15">
    <name type="scientific">Pseudalkalibacillus berkeleyi</name>
    <dbReference type="NCBI Taxonomy" id="1069813"/>
    <lineage>
        <taxon>Bacteria</taxon>
        <taxon>Bacillati</taxon>
        <taxon>Bacillota</taxon>
        <taxon>Bacilli</taxon>
        <taxon>Bacillales</taxon>
        <taxon>Fictibacillaceae</taxon>
        <taxon>Pseudalkalibacillus</taxon>
    </lineage>
</organism>
<dbReference type="EMBL" id="JAKIJS010000001">
    <property type="protein sequence ID" value="MCF6138737.1"/>
    <property type="molecule type" value="Genomic_DNA"/>
</dbReference>
<keyword evidence="15" id="KW-1185">Reference proteome</keyword>
<keyword evidence="4 10" id="KW-1003">Cell membrane</keyword>
<keyword evidence="6 11" id="KW-0812">Transmembrane</keyword>
<evidence type="ECO:0000313" key="15">
    <source>
        <dbReference type="Proteomes" id="UP001649381"/>
    </source>
</evidence>
<evidence type="ECO:0000256" key="11">
    <source>
        <dbReference type="SAM" id="Phobius"/>
    </source>
</evidence>
<feature type="domain" description="ABC3 transporter permease C-terminal" evidence="12">
    <location>
        <begin position="176"/>
        <end position="289"/>
    </location>
</feature>
<proteinExistence type="inferred from homology"/>
<comment type="caution">
    <text evidence="14">The sequence shown here is derived from an EMBL/GenBank/DDBJ whole genome shotgun (WGS) entry which is preliminary data.</text>
</comment>
<evidence type="ECO:0000256" key="8">
    <source>
        <dbReference type="ARBA" id="ARBA00023136"/>
    </source>
</evidence>
<evidence type="ECO:0000256" key="2">
    <source>
        <dbReference type="ARBA" id="ARBA00007379"/>
    </source>
</evidence>
<evidence type="ECO:0000256" key="10">
    <source>
        <dbReference type="PIRNR" id="PIRNR003097"/>
    </source>
</evidence>
<dbReference type="PIRSF" id="PIRSF003097">
    <property type="entry name" value="FtsX"/>
    <property type="match status" value="1"/>
</dbReference>
<evidence type="ECO:0000313" key="14">
    <source>
        <dbReference type="EMBL" id="MCF6138737.1"/>
    </source>
</evidence>
<dbReference type="Pfam" id="PF18075">
    <property type="entry name" value="FtsX_ECD"/>
    <property type="match status" value="1"/>
</dbReference>
<evidence type="ECO:0000259" key="12">
    <source>
        <dbReference type="Pfam" id="PF02687"/>
    </source>
</evidence>
<keyword evidence="9 10" id="KW-0131">Cell cycle</keyword>
<evidence type="ECO:0000256" key="4">
    <source>
        <dbReference type="ARBA" id="ARBA00022475"/>
    </source>
</evidence>
<feature type="transmembrane region" description="Helical" evidence="11">
    <location>
        <begin position="226"/>
        <end position="248"/>
    </location>
</feature>
<sequence>MRKMRTLSRHIKEGFKNLGRNGWMSFASISAVTVTLLLVGVFLVLLLNINSIASQIEDDVEIRVYLDKTTKQEQHQQIEEKLSKIDRVNDVRFVPKDEGLKDLINSLGDEGKVFESLETENPLPDAFAVKTKKPQDTPVVANKIEGMKSVTKVEYGKGTVEKLFKVTDAARNIGLILIVGLLFTAMFLIANTIKITIVTRGREIEIMKLVGATNSFIRGPFFVEGLLLGVLGSLVPIGLLILAYQFVYDAVSMNLKTVFIQLLPVYPLMFQLAGLLIVIGAFIGVWGSLTSVRKFLKV</sequence>
<keyword evidence="8 10" id="KW-0472">Membrane</keyword>
<dbReference type="InterPro" id="IPR004513">
    <property type="entry name" value="FtsX"/>
</dbReference>
<dbReference type="RefSeq" id="WP_236336524.1">
    <property type="nucleotide sequence ID" value="NZ_JAKIJS010000001.1"/>
</dbReference>